<dbReference type="InterPro" id="IPR008269">
    <property type="entry name" value="Lon_proteolytic"/>
</dbReference>
<dbReference type="InterPro" id="IPR014721">
    <property type="entry name" value="Ribsml_uS5_D2-typ_fold_subgr"/>
</dbReference>
<dbReference type="InterPro" id="IPR008268">
    <property type="entry name" value="Peptidase_S16_AS"/>
</dbReference>
<gene>
    <name evidence="9" type="primary">lon</name>
    <name evidence="17" type="ORF">AUJ95_03165</name>
</gene>
<dbReference type="PROSITE" id="PS51786">
    <property type="entry name" value="LON_PROTEOLYTIC"/>
    <property type="match status" value="1"/>
</dbReference>
<dbReference type="GO" id="GO:0034605">
    <property type="term" value="P:cellular response to heat"/>
    <property type="evidence" value="ECO:0007669"/>
    <property type="project" value="UniProtKB-UniRule"/>
</dbReference>
<comment type="caution">
    <text evidence="17">The sequence shown here is derived from an EMBL/GenBank/DDBJ whole genome shotgun (WGS) entry which is preliminary data.</text>
</comment>
<dbReference type="InterPro" id="IPR027417">
    <property type="entry name" value="P-loop_NTPase"/>
</dbReference>
<evidence type="ECO:0000256" key="2">
    <source>
        <dbReference type="ARBA" id="ARBA00022490"/>
    </source>
</evidence>
<dbReference type="SMART" id="SM00382">
    <property type="entry name" value="AAA"/>
    <property type="match status" value="1"/>
</dbReference>
<dbReference type="Gene3D" id="3.40.50.300">
    <property type="entry name" value="P-loop containing nucleotide triphosphate hydrolases"/>
    <property type="match status" value="1"/>
</dbReference>
<proteinExistence type="evidence at transcript level"/>
<dbReference type="GO" id="GO:0005524">
    <property type="term" value="F:ATP binding"/>
    <property type="evidence" value="ECO:0007669"/>
    <property type="project" value="UniProtKB-UniRule"/>
</dbReference>
<dbReference type="SUPFAM" id="SSF88697">
    <property type="entry name" value="PUA domain-like"/>
    <property type="match status" value="1"/>
</dbReference>
<dbReference type="FunFam" id="3.40.50.300:FF:000382">
    <property type="entry name" value="Lon protease homolog 2, peroxisomal"/>
    <property type="match status" value="1"/>
</dbReference>
<keyword evidence="8 9" id="KW-0346">Stress response</keyword>
<dbReference type="Gene3D" id="2.30.130.40">
    <property type="entry name" value="LON domain-like"/>
    <property type="match status" value="1"/>
</dbReference>
<evidence type="ECO:0000256" key="7">
    <source>
        <dbReference type="ARBA" id="ARBA00022840"/>
    </source>
</evidence>
<dbReference type="SUPFAM" id="SSF54211">
    <property type="entry name" value="Ribosomal protein S5 domain 2-like"/>
    <property type="match status" value="1"/>
</dbReference>
<dbReference type="InterPro" id="IPR054594">
    <property type="entry name" value="Lon_lid"/>
</dbReference>
<dbReference type="InterPro" id="IPR004815">
    <property type="entry name" value="Lon_bac/euk-typ"/>
</dbReference>
<evidence type="ECO:0000256" key="14">
    <source>
        <dbReference type="RuleBase" id="RU000591"/>
    </source>
</evidence>
<dbReference type="CDD" id="cd19500">
    <property type="entry name" value="RecA-like_Lon"/>
    <property type="match status" value="1"/>
</dbReference>
<evidence type="ECO:0000256" key="12">
    <source>
        <dbReference type="PIRSR" id="PIRSR001174-2"/>
    </source>
</evidence>
<feature type="domain" description="Lon N-terminal" evidence="16">
    <location>
        <begin position="10"/>
        <end position="203"/>
    </location>
</feature>
<evidence type="ECO:0000259" key="16">
    <source>
        <dbReference type="PROSITE" id="PS51787"/>
    </source>
</evidence>
<organism evidence="17 18">
    <name type="scientific">Candidatus Desantisbacteria bacterium CG2_30_40_21</name>
    <dbReference type="NCBI Taxonomy" id="1817895"/>
    <lineage>
        <taxon>Bacteria</taxon>
        <taxon>Candidatus Desantisiibacteriota</taxon>
    </lineage>
</organism>
<dbReference type="PANTHER" id="PTHR10046">
    <property type="entry name" value="ATP DEPENDENT LON PROTEASE FAMILY MEMBER"/>
    <property type="match status" value="1"/>
</dbReference>
<evidence type="ECO:0000256" key="5">
    <source>
        <dbReference type="ARBA" id="ARBA00022801"/>
    </source>
</evidence>
<comment type="function">
    <text evidence="9">ATP-dependent serine protease that mediates the selective degradation of mutant and abnormal proteins as well as certain short-lived regulatory proteins. Required for cellular homeostasis and for survival from DNA damage and developmental changes induced by stress. Degrades polypeptides processively to yield small peptide fragments that are 5 to 10 amino acids long. Binds to DNA in a double-stranded, site-specific manner.</text>
</comment>
<accession>A0A1J5EFS9</accession>
<dbReference type="HAMAP" id="MF_01973">
    <property type="entry name" value="lon_bact"/>
    <property type="match status" value="1"/>
</dbReference>
<comment type="catalytic activity">
    <reaction evidence="9 10 13">
        <text>Hydrolysis of proteins in presence of ATP.</text>
        <dbReference type="EC" id="3.4.21.53"/>
    </reaction>
</comment>
<comment type="subcellular location">
    <subcellularLocation>
        <location evidence="1 9 10">Cytoplasm</location>
    </subcellularLocation>
</comment>
<evidence type="ECO:0000313" key="18">
    <source>
        <dbReference type="Proteomes" id="UP000183085"/>
    </source>
</evidence>
<dbReference type="Gene3D" id="3.30.230.10">
    <property type="match status" value="1"/>
</dbReference>
<dbReference type="GO" id="GO:0004252">
    <property type="term" value="F:serine-type endopeptidase activity"/>
    <property type="evidence" value="ECO:0007669"/>
    <property type="project" value="UniProtKB-UniRule"/>
</dbReference>
<dbReference type="PROSITE" id="PS01046">
    <property type="entry name" value="LON_SER"/>
    <property type="match status" value="1"/>
</dbReference>
<dbReference type="GO" id="GO:0006515">
    <property type="term" value="P:protein quality control for misfolded or incompletely synthesized proteins"/>
    <property type="evidence" value="ECO:0007669"/>
    <property type="project" value="UniProtKB-UniRule"/>
</dbReference>
<feature type="domain" description="Lon proteolytic" evidence="15">
    <location>
        <begin position="591"/>
        <end position="772"/>
    </location>
</feature>
<evidence type="ECO:0000256" key="11">
    <source>
        <dbReference type="PIRSR" id="PIRSR001174-1"/>
    </source>
</evidence>
<dbReference type="Gene3D" id="1.10.8.60">
    <property type="match status" value="1"/>
</dbReference>
<dbReference type="InterPro" id="IPR003111">
    <property type="entry name" value="Lon_prtase_N"/>
</dbReference>
<evidence type="ECO:0000256" key="13">
    <source>
        <dbReference type="PROSITE-ProRule" id="PRU01122"/>
    </source>
</evidence>
<evidence type="ECO:0000256" key="1">
    <source>
        <dbReference type="ARBA" id="ARBA00004496"/>
    </source>
</evidence>
<dbReference type="PROSITE" id="PS51787">
    <property type="entry name" value="LON_N"/>
    <property type="match status" value="1"/>
</dbReference>
<dbReference type="NCBIfam" id="TIGR00763">
    <property type="entry name" value="lon"/>
    <property type="match status" value="1"/>
</dbReference>
<dbReference type="InterPro" id="IPR003593">
    <property type="entry name" value="AAA+_ATPase"/>
</dbReference>
<comment type="induction">
    <text evidence="9">By heat shock.</text>
</comment>
<evidence type="ECO:0000256" key="10">
    <source>
        <dbReference type="PIRNR" id="PIRNR001174"/>
    </source>
</evidence>
<dbReference type="GO" id="GO:0016887">
    <property type="term" value="F:ATP hydrolysis activity"/>
    <property type="evidence" value="ECO:0007669"/>
    <property type="project" value="UniProtKB-UniRule"/>
</dbReference>
<dbReference type="PIRSF" id="PIRSF001174">
    <property type="entry name" value="Lon_proteas"/>
    <property type="match status" value="1"/>
</dbReference>
<reference evidence="17 18" key="1">
    <citation type="journal article" date="2016" name="Environ. Microbiol.">
        <title>Genomic resolution of a cold subsurface aquifer community provides metabolic insights for novel microbes adapted to high CO concentrations.</title>
        <authorList>
            <person name="Probst A.J."/>
            <person name="Castelle C.J."/>
            <person name="Singh A."/>
            <person name="Brown C.T."/>
            <person name="Anantharaman K."/>
            <person name="Sharon I."/>
            <person name="Hug L.A."/>
            <person name="Burstein D."/>
            <person name="Emerson J.B."/>
            <person name="Thomas B.C."/>
            <person name="Banfield J.F."/>
        </authorList>
    </citation>
    <scope>NUCLEOTIDE SEQUENCE [LARGE SCALE GENOMIC DNA]</scope>
    <source>
        <strain evidence="17">CG2_30_40_21</strain>
    </source>
</reference>
<feature type="active site" evidence="9 11">
    <location>
        <position position="678"/>
    </location>
</feature>
<protein>
    <recommendedName>
        <fullName evidence="9 10">Lon protease</fullName>
        <ecNumber evidence="9 10">3.4.21.53</ecNumber>
    </recommendedName>
    <alternativeName>
        <fullName evidence="9">ATP-dependent protease La</fullName>
    </alternativeName>
</protein>
<dbReference type="InterPro" id="IPR020568">
    <property type="entry name" value="Ribosomal_Su5_D2-typ_SF"/>
</dbReference>
<sequence length="775" mass="87457">MTTENTIVTIPLLPLRDMVVFPQMVVPLFVGRRRSIQALEMAMLDNRMIFLCAQKKPIATEPKKEDICTIGTCAEILQLLKMPDGSLKVLVEGLIRGRIKEYIEKESYYCVEVEPIAEKKRNSPRIEALSRNVLDKFQEYVQFSDYLPPEIISITENIDDPCILADTIAAHLNIKVNNKQELLSIMDVADRLEKLSVFLNSELEILHLEKKLHARIRKQIEKQQKQYYLHEKMRAIKKELGKDEESNDEIIDLKKQIKDANLPKEAGIRANKEIKRLQGMPPMMAETAVVKNYLDWLIHLPWSKTTKDNLELKRASHILEENHYGLKKVKERIIEYLAVRKLNPELKGTILCFVGPPGTGKTSVARSIAAAMDRKFVRLSLGGVRDEAEIRGHRMTYVAAMPGRIIQSMRKAENKNPVFLMDEIDKMSVDFRGDPSAALLEVLDPEQNTTFSDHYMEVSFDLSEVMFIATANNINNIPHALRDRMEMIEFPGYTEKEKLHIALRFLVTKKVKEHGLTEEHIKFSDESLLSLIRGYTREPGVRNLEREIARVCRKTAKMVVENKKGNVEVTIESLHNYLGPPKFKHRNVEKNLLIGTATGLAWTENGGEVLTTEVVTMPGKGELLLTGTLGEVMKESGKAALSYIRSRAAELSIDPEFYKKIDIHIHVPEGATPKDGPSAGITLAISMISALTNTPVNPDIAMTGEITLRGRVLPVGGIKEKILAAHRCGIKTVLLPQENENDLDDIPADVKKSMGFKLISNMDEVIRLALNGGCR</sequence>
<dbReference type="InterPro" id="IPR015947">
    <property type="entry name" value="PUA-like_sf"/>
</dbReference>
<dbReference type="GO" id="GO:0043565">
    <property type="term" value="F:sequence-specific DNA binding"/>
    <property type="evidence" value="ECO:0007669"/>
    <property type="project" value="UniProtKB-UniRule"/>
</dbReference>
<dbReference type="InterPro" id="IPR003959">
    <property type="entry name" value="ATPase_AAA_core"/>
</dbReference>
<dbReference type="STRING" id="1817895.AUJ95_03165"/>
<dbReference type="Pfam" id="PF00004">
    <property type="entry name" value="AAA"/>
    <property type="match status" value="1"/>
</dbReference>
<dbReference type="NCBIfam" id="NF008053">
    <property type="entry name" value="PRK10787.1"/>
    <property type="match status" value="1"/>
</dbReference>
<evidence type="ECO:0000256" key="3">
    <source>
        <dbReference type="ARBA" id="ARBA00022670"/>
    </source>
</evidence>
<dbReference type="GO" id="GO:0004176">
    <property type="term" value="F:ATP-dependent peptidase activity"/>
    <property type="evidence" value="ECO:0007669"/>
    <property type="project" value="UniProtKB-UniRule"/>
</dbReference>
<dbReference type="InterPro" id="IPR027065">
    <property type="entry name" value="Lon_Prtase"/>
</dbReference>
<feature type="active site" evidence="9 11">
    <location>
        <position position="721"/>
    </location>
</feature>
<dbReference type="Pfam" id="PF02190">
    <property type="entry name" value="LON_substr_bdg"/>
    <property type="match status" value="1"/>
</dbReference>
<keyword evidence="3 9" id="KW-0645">Protease</keyword>
<keyword evidence="4 9" id="KW-0547">Nucleotide-binding</keyword>
<evidence type="ECO:0000256" key="4">
    <source>
        <dbReference type="ARBA" id="ARBA00022741"/>
    </source>
</evidence>
<dbReference type="GO" id="GO:0005737">
    <property type="term" value="C:cytoplasm"/>
    <property type="evidence" value="ECO:0007669"/>
    <property type="project" value="UniProtKB-SubCell"/>
</dbReference>
<dbReference type="AlphaFoldDB" id="A0A1J5EFS9"/>
<dbReference type="InterPro" id="IPR046336">
    <property type="entry name" value="Lon_prtase_N_sf"/>
</dbReference>
<dbReference type="Gene3D" id="1.20.58.1480">
    <property type="match status" value="1"/>
</dbReference>
<comment type="subunit">
    <text evidence="9 10">Homohexamer. Organized in a ring with a central cavity.</text>
</comment>
<dbReference type="SUPFAM" id="SSF52540">
    <property type="entry name" value="P-loop containing nucleoside triphosphate hydrolases"/>
    <property type="match status" value="1"/>
</dbReference>
<dbReference type="EMBL" id="MNYI01000077">
    <property type="protein sequence ID" value="OIP41528.1"/>
    <property type="molecule type" value="Genomic_DNA"/>
</dbReference>
<keyword evidence="2 9" id="KW-0963">Cytoplasm</keyword>
<evidence type="ECO:0000259" key="15">
    <source>
        <dbReference type="PROSITE" id="PS51786"/>
    </source>
</evidence>
<evidence type="ECO:0000256" key="8">
    <source>
        <dbReference type="ARBA" id="ARBA00023016"/>
    </source>
</evidence>
<dbReference type="InterPro" id="IPR027543">
    <property type="entry name" value="Lon_bac"/>
</dbReference>
<keyword evidence="5 9" id="KW-0378">Hydrolase</keyword>
<feature type="binding site" evidence="9 12">
    <location>
        <begin position="355"/>
        <end position="362"/>
    </location>
    <ligand>
        <name>ATP</name>
        <dbReference type="ChEBI" id="CHEBI:30616"/>
    </ligand>
</feature>
<dbReference type="FunFam" id="1.20.5.5270:FF:000002">
    <property type="entry name" value="Lon protease homolog"/>
    <property type="match status" value="1"/>
</dbReference>
<dbReference type="SMART" id="SM00464">
    <property type="entry name" value="LON"/>
    <property type="match status" value="1"/>
</dbReference>
<keyword evidence="7 9" id="KW-0067">ATP-binding</keyword>
<dbReference type="Proteomes" id="UP000183085">
    <property type="component" value="Unassembled WGS sequence"/>
</dbReference>
<dbReference type="Pfam" id="PF05362">
    <property type="entry name" value="Lon_C"/>
    <property type="match status" value="1"/>
</dbReference>
<evidence type="ECO:0000256" key="9">
    <source>
        <dbReference type="HAMAP-Rule" id="MF_01973"/>
    </source>
</evidence>
<keyword evidence="6 9" id="KW-0720">Serine protease</keyword>
<dbReference type="PRINTS" id="PR00830">
    <property type="entry name" value="ENDOLAPTASE"/>
</dbReference>
<name>A0A1J5EFS9_9BACT</name>
<evidence type="ECO:0000256" key="6">
    <source>
        <dbReference type="ARBA" id="ARBA00022825"/>
    </source>
</evidence>
<dbReference type="EC" id="3.4.21.53" evidence="9 10"/>
<comment type="similarity">
    <text evidence="9 10 13 14">Belongs to the peptidase S16 family.</text>
</comment>
<evidence type="ECO:0000313" key="17">
    <source>
        <dbReference type="EMBL" id="OIP41528.1"/>
    </source>
</evidence>
<dbReference type="Pfam" id="PF22667">
    <property type="entry name" value="Lon_lid"/>
    <property type="match status" value="1"/>
</dbReference>
<dbReference type="Gene3D" id="1.20.5.5270">
    <property type="match status" value="1"/>
</dbReference>